<reference evidence="4 5" key="1">
    <citation type="journal article" date="2010" name="Stand. Genomic Sci.">
        <title>Complete genome sequence of Rhizobium leguminosarum bv. trifolii strain WSM1325, an effective microsymbiont of annual Mediterranean clovers.</title>
        <authorList>
            <person name="Reeve W."/>
            <person name="O'Hara G."/>
            <person name="Chain P."/>
            <person name="Ardley J."/>
            <person name="Brau L."/>
            <person name="Nandesena K."/>
            <person name="Tiwari R."/>
            <person name="Copeland A."/>
            <person name="Nolan M."/>
            <person name="Han C."/>
            <person name="Brettin T."/>
            <person name="Land M."/>
            <person name="Ovchinikova G."/>
            <person name="Ivanova N."/>
            <person name="Mavromatis K."/>
            <person name="Markowitz V."/>
            <person name="Kyrpides N."/>
            <person name="Melino V."/>
            <person name="Denton M."/>
            <person name="Yates R."/>
            <person name="Howieson J."/>
        </authorList>
    </citation>
    <scope>NUCLEOTIDE SEQUENCE [LARGE SCALE GENOMIC DNA]</scope>
    <source>
        <strain evidence="4 5">WSM1325</strain>
    </source>
</reference>
<proteinExistence type="predicted"/>
<dbReference type="GO" id="GO:0008080">
    <property type="term" value="F:N-acetyltransferase activity"/>
    <property type="evidence" value="ECO:0007669"/>
    <property type="project" value="InterPro"/>
</dbReference>
<dbReference type="PANTHER" id="PTHR43626">
    <property type="entry name" value="ACYL-COA N-ACYLTRANSFERASE"/>
    <property type="match status" value="1"/>
</dbReference>
<dbReference type="Pfam" id="PF00583">
    <property type="entry name" value="Acetyltransf_1"/>
    <property type="match status" value="1"/>
</dbReference>
<name>C6B2S2_RHILS</name>
<dbReference type="InterPro" id="IPR000182">
    <property type="entry name" value="GNAT_dom"/>
</dbReference>
<dbReference type="Proteomes" id="UP000002256">
    <property type="component" value="Chromosome"/>
</dbReference>
<dbReference type="InterPro" id="IPR045039">
    <property type="entry name" value="NSI-like"/>
</dbReference>
<dbReference type="AlphaFoldDB" id="C6B2S2"/>
<gene>
    <name evidence="4" type="ordered locus">Rleg_2499</name>
</gene>
<dbReference type="Gene3D" id="3.40.630.30">
    <property type="match status" value="1"/>
</dbReference>
<evidence type="ECO:0000259" key="3">
    <source>
        <dbReference type="PROSITE" id="PS51186"/>
    </source>
</evidence>
<protein>
    <submittedName>
        <fullName evidence="4">GCN5-related N-acetyltransferase</fullName>
    </submittedName>
</protein>
<keyword evidence="1 4" id="KW-0808">Transferase</keyword>
<keyword evidence="2" id="KW-0012">Acyltransferase</keyword>
<dbReference type="KEGG" id="rlg:Rleg_2499"/>
<dbReference type="GO" id="GO:0005737">
    <property type="term" value="C:cytoplasm"/>
    <property type="evidence" value="ECO:0007669"/>
    <property type="project" value="TreeGrafter"/>
</dbReference>
<dbReference type="CDD" id="cd04301">
    <property type="entry name" value="NAT_SF"/>
    <property type="match status" value="1"/>
</dbReference>
<evidence type="ECO:0000256" key="2">
    <source>
        <dbReference type="ARBA" id="ARBA00023315"/>
    </source>
</evidence>
<dbReference type="SUPFAM" id="SSF55729">
    <property type="entry name" value="Acyl-CoA N-acyltransferases (Nat)"/>
    <property type="match status" value="1"/>
</dbReference>
<feature type="domain" description="N-acetyltransferase" evidence="3">
    <location>
        <begin position="22"/>
        <end position="148"/>
    </location>
</feature>
<evidence type="ECO:0000256" key="1">
    <source>
        <dbReference type="ARBA" id="ARBA00022679"/>
    </source>
</evidence>
<dbReference type="PANTHER" id="PTHR43626:SF4">
    <property type="entry name" value="GCN5-RELATED N-ACETYLTRANSFERASE 2, CHLOROPLASTIC"/>
    <property type="match status" value="1"/>
</dbReference>
<evidence type="ECO:0000313" key="5">
    <source>
        <dbReference type="Proteomes" id="UP000002256"/>
    </source>
</evidence>
<dbReference type="HOGENOM" id="CLU_135063_0_0_5"/>
<dbReference type="InterPro" id="IPR016181">
    <property type="entry name" value="Acyl_CoA_acyltransferase"/>
</dbReference>
<dbReference type="EMBL" id="CP001622">
    <property type="protein sequence ID" value="ACS56770.1"/>
    <property type="molecule type" value="Genomic_DNA"/>
</dbReference>
<accession>C6B2S2</accession>
<organism evidence="4 5">
    <name type="scientific">Rhizobium leguminosarum bv. trifolii (strain WSM1325)</name>
    <dbReference type="NCBI Taxonomy" id="395491"/>
    <lineage>
        <taxon>Bacteria</taxon>
        <taxon>Pseudomonadati</taxon>
        <taxon>Pseudomonadota</taxon>
        <taxon>Alphaproteobacteria</taxon>
        <taxon>Hyphomicrobiales</taxon>
        <taxon>Rhizobiaceae</taxon>
        <taxon>Rhizobium/Agrobacterium group</taxon>
        <taxon>Rhizobium</taxon>
    </lineage>
</organism>
<evidence type="ECO:0000313" key="4">
    <source>
        <dbReference type="EMBL" id="ACS56770.1"/>
    </source>
</evidence>
<dbReference type="PROSITE" id="PS51186">
    <property type="entry name" value="GNAT"/>
    <property type="match status" value="1"/>
</dbReference>
<sequence>MGDFMDQPFWLAACPQTEFPMPEICIDPFPSAAELNALFSAAWGSPHNRDFTPILSRSLAHIGAYQDDRLVGFVNVAWDGGIHAFILDTSVHPDMRRQGIATRLVREATRVAGERGAEWLHVDFEPHLTSFYRACGFRPTKAGLIKLV</sequence>